<dbReference type="EMBL" id="JARGEQ010000104">
    <property type="protein sequence ID" value="MDF1587010.1"/>
    <property type="molecule type" value="Genomic_DNA"/>
</dbReference>
<feature type="domain" description="Carrier" evidence="1">
    <location>
        <begin position="1"/>
        <end position="74"/>
    </location>
</feature>
<protein>
    <submittedName>
        <fullName evidence="2">Acyl carrier protein</fullName>
    </submittedName>
</protein>
<dbReference type="Pfam" id="PF00550">
    <property type="entry name" value="PP-binding"/>
    <property type="match status" value="1"/>
</dbReference>
<dbReference type="InterPro" id="IPR009081">
    <property type="entry name" value="PP-bd_ACP"/>
</dbReference>
<reference evidence="2 3" key="1">
    <citation type="submission" date="2023-03" db="EMBL/GenBank/DDBJ databases">
        <title>YIM 152171 draft genome.</title>
        <authorList>
            <person name="Yang Z."/>
        </authorList>
    </citation>
    <scope>NUCLEOTIDE SEQUENCE [LARGE SCALE GENOMIC DNA]</scope>
    <source>
        <strain evidence="2 3">YIM 152171</strain>
    </source>
</reference>
<dbReference type="AlphaFoldDB" id="A0AAP3XS90"/>
<name>A0AAP3XS90_9PROT</name>
<evidence type="ECO:0000313" key="3">
    <source>
        <dbReference type="Proteomes" id="UP001301140"/>
    </source>
</evidence>
<dbReference type="RefSeq" id="WP_327789433.1">
    <property type="nucleotide sequence ID" value="NZ_JARGEQ010000104.1"/>
</dbReference>
<dbReference type="InterPro" id="IPR036736">
    <property type="entry name" value="ACP-like_sf"/>
</dbReference>
<evidence type="ECO:0000259" key="1">
    <source>
        <dbReference type="PROSITE" id="PS50075"/>
    </source>
</evidence>
<dbReference type="Proteomes" id="UP001301140">
    <property type="component" value="Unassembled WGS sequence"/>
</dbReference>
<gene>
    <name evidence="2" type="ORF">PZ740_11535</name>
</gene>
<organism evidence="2 3">
    <name type="scientific">Marinimicrococcus flavescens</name>
    <dbReference type="NCBI Taxonomy" id="3031815"/>
    <lineage>
        <taxon>Bacteria</taxon>
        <taxon>Pseudomonadati</taxon>
        <taxon>Pseudomonadota</taxon>
        <taxon>Alphaproteobacteria</taxon>
        <taxon>Geminicoccales</taxon>
        <taxon>Geminicoccaceae</taxon>
        <taxon>Marinimicrococcus</taxon>
    </lineage>
</organism>
<proteinExistence type="predicted"/>
<dbReference type="SUPFAM" id="SSF47336">
    <property type="entry name" value="ACP-like"/>
    <property type="match status" value="1"/>
</dbReference>
<keyword evidence="3" id="KW-1185">Reference proteome</keyword>
<comment type="caution">
    <text evidence="2">The sequence shown here is derived from an EMBL/GenBank/DDBJ whole genome shotgun (WGS) entry which is preliminary data.</text>
</comment>
<dbReference type="Gene3D" id="1.10.1200.10">
    <property type="entry name" value="ACP-like"/>
    <property type="match status" value="1"/>
</dbReference>
<evidence type="ECO:0000313" key="2">
    <source>
        <dbReference type="EMBL" id="MDF1587010.1"/>
    </source>
</evidence>
<sequence length="77" mass="8616">MNQKLAELIADVLDMPVKEVTPRMVREGHPKWDSLNHLRLVTAIEEEFGVALSMDEIEAVETVGQLDEMIAEHCTAA</sequence>
<dbReference type="PROSITE" id="PS50075">
    <property type="entry name" value="CARRIER"/>
    <property type="match status" value="1"/>
</dbReference>
<accession>A0AAP3XS90</accession>